<dbReference type="PANTHER" id="PTHR23050">
    <property type="entry name" value="CALCIUM BINDING PROTEIN"/>
    <property type="match status" value="1"/>
</dbReference>
<dbReference type="FunFam" id="1.10.238.10:FF:000178">
    <property type="entry name" value="Calmodulin-2 A"/>
    <property type="match status" value="1"/>
</dbReference>
<evidence type="ECO:0000313" key="4">
    <source>
        <dbReference type="Proteomes" id="UP000887562"/>
    </source>
</evidence>
<dbReference type="GO" id="GO:0005509">
    <property type="term" value="F:calcium ion binding"/>
    <property type="evidence" value="ECO:0007669"/>
    <property type="project" value="InterPro"/>
</dbReference>
<feature type="domain" description="EF-hand" evidence="3">
    <location>
        <begin position="51"/>
        <end position="86"/>
    </location>
</feature>
<evidence type="ECO:0000256" key="2">
    <source>
        <dbReference type="ARBA" id="ARBA00022837"/>
    </source>
</evidence>
<dbReference type="Pfam" id="PF13499">
    <property type="entry name" value="EF-hand_7"/>
    <property type="match status" value="1"/>
</dbReference>
<dbReference type="SUPFAM" id="SSF47473">
    <property type="entry name" value="EF-hand"/>
    <property type="match status" value="1"/>
</dbReference>
<dbReference type="WBParaSite" id="maker-E.canG7_contigs_2873-snap-gene-0.5-mRNA-1">
    <property type="protein sequence ID" value="maker-E.canG7_contigs_2873-snap-gene-0.5-mRNA-1"/>
    <property type="gene ID" value="EcG7_09140"/>
</dbReference>
<dbReference type="Proteomes" id="UP000887562">
    <property type="component" value="Unplaced"/>
</dbReference>
<evidence type="ECO:0000259" key="3">
    <source>
        <dbReference type="PROSITE" id="PS50222"/>
    </source>
</evidence>
<protein>
    <submittedName>
        <fullName evidence="5">EF-hand domain-containing protein</fullName>
    </submittedName>
</protein>
<dbReference type="InterPro" id="IPR002048">
    <property type="entry name" value="EF_hand_dom"/>
</dbReference>
<dbReference type="SMART" id="SM00054">
    <property type="entry name" value="EFh"/>
    <property type="match status" value="2"/>
</dbReference>
<accession>A0A915ETR2</accession>
<dbReference type="PROSITE" id="PS50222">
    <property type="entry name" value="EF_HAND_2"/>
    <property type="match status" value="2"/>
</dbReference>
<dbReference type="InterPro" id="IPR018247">
    <property type="entry name" value="EF_Hand_1_Ca_BS"/>
</dbReference>
<keyword evidence="1" id="KW-0677">Repeat</keyword>
<reference evidence="5" key="1">
    <citation type="submission" date="2022-11" db="UniProtKB">
        <authorList>
            <consortium name="WormBaseParasite"/>
        </authorList>
    </citation>
    <scope>IDENTIFICATION</scope>
</reference>
<evidence type="ECO:0000313" key="5">
    <source>
        <dbReference type="WBParaSite" id="maker-E.canG7_contigs_2873-snap-gene-0.5-mRNA-1"/>
    </source>
</evidence>
<keyword evidence="4" id="KW-1185">Reference proteome</keyword>
<dbReference type="CDD" id="cd00051">
    <property type="entry name" value="EFh"/>
    <property type="match status" value="2"/>
</dbReference>
<name>A0A915ETR2_9CEST</name>
<dbReference type="Pfam" id="PF00036">
    <property type="entry name" value="EF-hand_1"/>
    <property type="match status" value="1"/>
</dbReference>
<evidence type="ECO:0000256" key="1">
    <source>
        <dbReference type="ARBA" id="ARBA00022737"/>
    </source>
</evidence>
<proteinExistence type="predicted"/>
<dbReference type="AlphaFoldDB" id="A0A915ETR2"/>
<dbReference type="Gene3D" id="1.10.238.10">
    <property type="entry name" value="EF-hand"/>
    <property type="match status" value="2"/>
</dbReference>
<keyword evidence="2" id="KW-0106">Calcium</keyword>
<feature type="domain" description="EF-hand" evidence="3">
    <location>
        <begin position="150"/>
        <end position="185"/>
    </location>
</feature>
<dbReference type="InterPro" id="IPR011992">
    <property type="entry name" value="EF-hand-dom_pair"/>
</dbReference>
<dbReference type="InterPro" id="IPR050145">
    <property type="entry name" value="Centrin_CML-like"/>
</dbReference>
<organism evidence="4 5">
    <name type="scientific">Echinococcus canadensis</name>
    <dbReference type="NCBI Taxonomy" id="519352"/>
    <lineage>
        <taxon>Eukaryota</taxon>
        <taxon>Metazoa</taxon>
        <taxon>Spiralia</taxon>
        <taxon>Lophotrochozoa</taxon>
        <taxon>Platyhelminthes</taxon>
        <taxon>Cestoda</taxon>
        <taxon>Eucestoda</taxon>
        <taxon>Cyclophyllidea</taxon>
        <taxon>Taeniidae</taxon>
        <taxon>Echinococcus</taxon>
        <taxon>Echinococcus canadensis group</taxon>
    </lineage>
</organism>
<dbReference type="PROSITE" id="PS00018">
    <property type="entry name" value="EF_HAND_1"/>
    <property type="match status" value="2"/>
</dbReference>
<dbReference type="GO" id="GO:0043226">
    <property type="term" value="C:organelle"/>
    <property type="evidence" value="ECO:0007669"/>
    <property type="project" value="UniProtKB-ARBA"/>
</dbReference>
<sequence length="234" mass="25854">MSHIIGQKSRFEPHPKDGYQPAREVGEAYLVSHQSPPLKLTNSEAHDLTPSQLNELREIFNCFDTDGNGTISREEFAKILNVVSLNPSAIQLKLLMSQVDINGESLTPLQWIGYMQGELASMLIVSAGDGQIAFDEFVECFGAKELTSTPDVATLQETFRVFDKDNDGYITPDELQTVLRQMGLEVSGSDAADILAEADTDDAYKSFVPRINVSEFKKMVCELPPTCERGKSDS</sequence>